<name>A0A2P4X867_9STRA</name>
<dbReference type="OrthoDB" id="107964at2759"/>
<reference evidence="2 3" key="1">
    <citation type="journal article" date="2017" name="Genome Biol. Evol.">
        <title>Phytophthora megakarya and P. palmivora, closely related causal agents of cacao black pod rot, underwent increases in genome sizes and gene numbers by different mechanisms.</title>
        <authorList>
            <person name="Ali S.S."/>
            <person name="Shao J."/>
            <person name="Lary D.J."/>
            <person name="Kronmiller B."/>
            <person name="Shen D."/>
            <person name="Strem M.D."/>
            <person name="Amoako-Attah I."/>
            <person name="Akrofi A.Y."/>
            <person name="Begoude B.A."/>
            <person name="Ten Hoopen G.M."/>
            <person name="Coulibaly K."/>
            <person name="Kebe B.I."/>
            <person name="Melnick R.L."/>
            <person name="Guiltinan M.J."/>
            <person name="Tyler B.M."/>
            <person name="Meinhardt L.W."/>
            <person name="Bailey B.A."/>
        </authorList>
    </citation>
    <scope>NUCLEOTIDE SEQUENCE [LARGE SCALE GENOMIC DNA]</scope>
    <source>
        <strain evidence="3">sbr112.9</strain>
    </source>
</reference>
<protein>
    <submittedName>
        <fullName evidence="2">Uncharacterized protein</fullName>
    </submittedName>
</protein>
<dbReference type="EMBL" id="NCKW01015821">
    <property type="protein sequence ID" value="POM61726.1"/>
    <property type="molecule type" value="Genomic_DNA"/>
</dbReference>
<evidence type="ECO:0000313" key="2">
    <source>
        <dbReference type="EMBL" id="POM61726.1"/>
    </source>
</evidence>
<sequence>MAVTKKAAPKKTQQMKTTRVKSQQANAPPMKAFKKKDSKTRQEQYKRCVVRQQRCRRSQRRRRYQTHESEELSEDLEQVDEMEQTDEGASGETAMRVPSKCAPRVQLEGMIRWMEKPSNRAIYLGDSTSGKDMAHGAGVTKLSGFASITEYVHNYAMKDDPADPRHTSKWDKKTCQSRWNSQFKRYNSTRERVMKQTGFGITEEMMMPGDQVEDLIEKACPFYERMDAVFWEQANVEPGQKQPAIEIDD</sequence>
<feature type="compositionally biased region" description="Acidic residues" evidence="1">
    <location>
        <begin position="71"/>
        <end position="86"/>
    </location>
</feature>
<feature type="region of interest" description="Disordered" evidence="1">
    <location>
        <begin position="1"/>
        <end position="97"/>
    </location>
</feature>
<gene>
    <name evidence="2" type="ORF">PHPALM_29221</name>
</gene>
<proteinExistence type="predicted"/>
<comment type="caution">
    <text evidence="2">The sequence shown here is derived from an EMBL/GenBank/DDBJ whole genome shotgun (WGS) entry which is preliminary data.</text>
</comment>
<feature type="compositionally biased region" description="Basic residues" evidence="1">
    <location>
        <begin position="53"/>
        <end position="64"/>
    </location>
</feature>
<evidence type="ECO:0000313" key="3">
    <source>
        <dbReference type="Proteomes" id="UP000237271"/>
    </source>
</evidence>
<feature type="compositionally biased region" description="Polar residues" evidence="1">
    <location>
        <begin position="11"/>
        <end position="26"/>
    </location>
</feature>
<keyword evidence="3" id="KW-1185">Reference proteome</keyword>
<dbReference type="Proteomes" id="UP000237271">
    <property type="component" value="Unassembled WGS sequence"/>
</dbReference>
<dbReference type="AlphaFoldDB" id="A0A2P4X867"/>
<accession>A0A2P4X867</accession>
<evidence type="ECO:0000256" key="1">
    <source>
        <dbReference type="SAM" id="MobiDB-lite"/>
    </source>
</evidence>
<organism evidence="2 3">
    <name type="scientific">Phytophthora palmivora</name>
    <dbReference type="NCBI Taxonomy" id="4796"/>
    <lineage>
        <taxon>Eukaryota</taxon>
        <taxon>Sar</taxon>
        <taxon>Stramenopiles</taxon>
        <taxon>Oomycota</taxon>
        <taxon>Peronosporomycetes</taxon>
        <taxon>Peronosporales</taxon>
        <taxon>Peronosporaceae</taxon>
        <taxon>Phytophthora</taxon>
    </lineage>
</organism>